<comment type="caution">
    <text evidence="2">The sequence shown here is derived from an EMBL/GenBank/DDBJ whole genome shotgun (WGS) entry which is preliminary data.</text>
</comment>
<feature type="region of interest" description="Disordered" evidence="1">
    <location>
        <begin position="108"/>
        <end position="167"/>
    </location>
</feature>
<feature type="compositionally biased region" description="Polar residues" evidence="1">
    <location>
        <begin position="486"/>
        <end position="498"/>
    </location>
</feature>
<feature type="region of interest" description="Disordered" evidence="1">
    <location>
        <begin position="486"/>
        <end position="579"/>
    </location>
</feature>
<protein>
    <submittedName>
        <fullName evidence="2">Uncharacterized protein</fullName>
    </submittedName>
</protein>
<feature type="compositionally biased region" description="Polar residues" evidence="1">
    <location>
        <begin position="565"/>
        <end position="578"/>
    </location>
</feature>
<dbReference type="Proteomes" id="UP000233469">
    <property type="component" value="Unassembled WGS sequence"/>
</dbReference>
<evidence type="ECO:0000313" key="3">
    <source>
        <dbReference type="Proteomes" id="UP000233469"/>
    </source>
</evidence>
<dbReference type="EMBL" id="LLXL01001151">
    <property type="protein sequence ID" value="PKK66053.1"/>
    <property type="molecule type" value="Genomic_DNA"/>
</dbReference>
<sequence length="705" mass="76514">MFVRPSLVGGTLGRSNWKSIKESPYFVLQQRGNNAPTQQNNNKRRHYTEYRIITKGFPHYRVSDNDDLNQIQDAFDILHDEVLPEVEGKKTSKKILKQLKSWCASNENLTLPSDEEGDGYATDTSITPEEGNSSNEMEDQDNDNYPLVSPEVNISSNSSSSSTKSENAAIISLTTPITNSKGKSTMITVGEDHDIPEQLDFTVNNSDSSDTQSSDGSDNEGGAGDENNINSNGPVVDDWVSTGASMLDSLMGWLEGPPLESAIASSSSSRHVNNNASSNNKNQTILDIPMQFIDLLTYPEIDPKASKKASFAVLREISFVKQRRKVLFLITSYMFIMRLCSFDLFLVLVFASNCAMLFLMKNSGKVNVTMAKRAVRQRIGWAKQWAGSLFKNKTNNIAHNITGQSSSRKNNNINSNAYINTVNTGAINNVGAVGVKITPTSPTRTTNMTKSASQDAIQSGSISDTTHGGNVSNKIIIPKRGVFFRNKNNQTGTTSQTYNKEDKVISSTTETSPLTGSSLLQKSSSDYSLPSTAGVNLSVQSSNPQFSSPISGGGGGSVNESSQSTNTFSNTAIIQSPTTKRRFFTKRNNPSNNNHNFNHNNNYTLPHIVPSSPLQSGLITNTSPENLNDSSSNYKLSQSVSTFAIASVTNSTGGIIEAVNGNEGSNEGLQQINNNGPTFTTDSDLIANDSYCEGEILKFLADLKV</sequence>
<reference evidence="2 3" key="1">
    <citation type="submission" date="2016-04" db="EMBL/GenBank/DDBJ databases">
        <title>Genome analyses suggest a sexual origin of heterokaryosis in a supposedly ancient asexual fungus.</title>
        <authorList>
            <person name="Ropars J."/>
            <person name="Sedzielewska K."/>
            <person name="Noel J."/>
            <person name="Charron P."/>
            <person name="Farinelli L."/>
            <person name="Marton T."/>
            <person name="Kruger M."/>
            <person name="Pelin A."/>
            <person name="Brachmann A."/>
            <person name="Corradi N."/>
        </authorList>
    </citation>
    <scope>NUCLEOTIDE SEQUENCE [LARGE SCALE GENOMIC DNA]</scope>
    <source>
        <strain evidence="2 3">C2</strain>
    </source>
</reference>
<dbReference type="VEuPathDB" id="FungiDB:RhiirA1_410213"/>
<organism evidence="2 3">
    <name type="scientific">Rhizophagus irregularis</name>
    <dbReference type="NCBI Taxonomy" id="588596"/>
    <lineage>
        <taxon>Eukaryota</taxon>
        <taxon>Fungi</taxon>
        <taxon>Fungi incertae sedis</taxon>
        <taxon>Mucoromycota</taxon>
        <taxon>Glomeromycotina</taxon>
        <taxon>Glomeromycetes</taxon>
        <taxon>Glomerales</taxon>
        <taxon>Glomeraceae</taxon>
        <taxon>Rhizophagus</taxon>
    </lineage>
</organism>
<accession>A0A2N1MWM5</accession>
<feature type="compositionally biased region" description="Polar residues" evidence="1">
    <location>
        <begin position="122"/>
        <end position="135"/>
    </location>
</feature>
<name>A0A2N1MWM5_9GLOM</name>
<dbReference type="VEuPathDB" id="FungiDB:FUN_020690"/>
<feature type="compositionally biased region" description="Low complexity" evidence="1">
    <location>
        <begin position="206"/>
        <end position="216"/>
    </location>
</feature>
<feature type="compositionally biased region" description="Polar residues" evidence="1">
    <location>
        <begin position="450"/>
        <end position="471"/>
    </location>
</feature>
<reference evidence="2 3" key="2">
    <citation type="submission" date="2017-10" db="EMBL/GenBank/DDBJ databases">
        <title>Extensive intraspecific genome diversity in a model arbuscular mycorrhizal fungus.</title>
        <authorList>
            <person name="Chen E.C.H."/>
            <person name="Morin E."/>
            <person name="Baudet D."/>
            <person name="Noel J."/>
            <person name="Ndikumana S."/>
            <person name="Charron P."/>
            <person name="St-Onge C."/>
            <person name="Giorgi J."/>
            <person name="Grigoriev I.V."/>
            <person name="Roux C."/>
            <person name="Martin F.M."/>
            <person name="Corradi N."/>
        </authorList>
    </citation>
    <scope>NUCLEOTIDE SEQUENCE [LARGE SCALE GENOMIC DNA]</scope>
    <source>
        <strain evidence="2 3">C2</strain>
    </source>
</reference>
<proteinExistence type="predicted"/>
<gene>
    <name evidence="2" type="ORF">RhiirC2_754126</name>
</gene>
<dbReference type="AlphaFoldDB" id="A0A2N1MWM5"/>
<feature type="region of interest" description="Disordered" evidence="1">
    <location>
        <begin position="441"/>
        <end position="471"/>
    </location>
</feature>
<feature type="region of interest" description="Disordered" evidence="1">
    <location>
        <begin position="193"/>
        <end position="235"/>
    </location>
</feature>
<evidence type="ECO:0000313" key="2">
    <source>
        <dbReference type="EMBL" id="PKK66053.1"/>
    </source>
</evidence>
<feature type="compositionally biased region" description="Polar residues" evidence="1">
    <location>
        <begin position="530"/>
        <end position="546"/>
    </location>
</feature>
<feature type="compositionally biased region" description="Low complexity" evidence="1">
    <location>
        <begin position="514"/>
        <end position="529"/>
    </location>
</feature>
<dbReference type="VEuPathDB" id="FungiDB:RhiirFUN_000470"/>
<feature type="non-terminal residue" evidence="2">
    <location>
        <position position="705"/>
    </location>
</feature>
<feature type="compositionally biased region" description="Low complexity" evidence="1">
    <location>
        <begin position="155"/>
        <end position="165"/>
    </location>
</feature>
<evidence type="ECO:0000256" key="1">
    <source>
        <dbReference type="SAM" id="MobiDB-lite"/>
    </source>
</evidence>